<proteinExistence type="predicted"/>
<protein>
    <submittedName>
        <fullName evidence="1">Uncharacterized protein</fullName>
    </submittedName>
</protein>
<sequence>MTKAFEGLKVLLYHLFPPEEVRQSSQKVQTTVSGGESVGLQKQSLAILYQTKRLAVDNLIRGQQRKLHEQLKKHSISLYHNFSIFKYLITIVVDYVSYNLNQEQSEFFFHRATASTNSFLFSHLAAVISFRI</sequence>
<dbReference type="Proteomes" id="UP001159427">
    <property type="component" value="Unassembled WGS sequence"/>
</dbReference>
<reference evidence="1 2" key="1">
    <citation type="submission" date="2022-05" db="EMBL/GenBank/DDBJ databases">
        <authorList>
            <consortium name="Genoscope - CEA"/>
            <person name="William W."/>
        </authorList>
    </citation>
    <scope>NUCLEOTIDE SEQUENCE [LARGE SCALE GENOMIC DNA]</scope>
</reference>
<evidence type="ECO:0000313" key="2">
    <source>
        <dbReference type="Proteomes" id="UP001159427"/>
    </source>
</evidence>
<dbReference type="EMBL" id="CALNXI010000115">
    <property type="protein sequence ID" value="CAH3019413.1"/>
    <property type="molecule type" value="Genomic_DNA"/>
</dbReference>
<name>A0ABN8LQT4_9CNID</name>
<accession>A0ABN8LQT4</accession>
<gene>
    <name evidence="1" type="ORF">PEVE_00002550</name>
</gene>
<organism evidence="1 2">
    <name type="scientific">Porites evermanni</name>
    <dbReference type="NCBI Taxonomy" id="104178"/>
    <lineage>
        <taxon>Eukaryota</taxon>
        <taxon>Metazoa</taxon>
        <taxon>Cnidaria</taxon>
        <taxon>Anthozoa</taxon>
        <taxon>Hexacorallia</taxon>
        <taxon>Scleractinia</taxon>
        <taxon>Fungiina</taxon>
        <taxon>Poritidae</taxon>
        <taxon>Porites</taxon>
    </lineage>
</organism>
<keyword evidence="2" id="KW-1185">Reference proteome</keyword>
<evidence type="ECO:0000313" key="1">
    <source>
        <dbReference type="EMBL" id="CAH3019413.1"/>
    </source>
</evidence>
<comment type="caution">
    <text evidence="1">The sequence shown here is derived from an EMBL/GenBank/DDBJ whole genome shotgun (WGS) entry which is preliminary data.</text>
</comment>